<evidence type="ECO:0000313" key="11">
    <source>
        <dbReference type="Proteomes" id="UP001148838"/>
    </source>
</evidence>
<feature type="compositionally biased region" description="Pro residues" evidence="7">
    <location>
        <begin position="608"/>
        <end position="621"/>
    </location>
</feature>
<evidence type="ECO:0000256" key="6">
    <source>
        <dbReference type="PROSITE-ProRule" id="PRU00782"/>
    </source>
</evidence>
<dbReference type="InterPro" id="IPR027417">
    <property type="entry name" value="P-loop_NTPase"/>
</dbReference>
<comment type="caution">
    <text evidence="10">The sequence shown here is derived from an EMBL/GenBank/DDBJ whole genome shotgun (WGS) entry which is preliminary data.</text>
</comment>
<dbReference type="InterPro" id="IPR001609">
    <property type="entry name" value="Myosin_head_motor_dom-like"/>
</dbReference>
<dbReference type="InterPro" id="IPR036961">
    <property type="entry name" value="Kinesin_motor_dom_sf"/>
</dbReference>
<dbReference type="EMBL" id="JAJSOF020000023">
    <property type="protein sequence ID" value="KAJ4435524.1"/>
    <property type="molecule type" value="Genomic_DNA"/>
</dbReference>
<keyword evidence="11" id="KW-1185">Reference proteome</keyword>
<feature type="domain" description="Myosin motor" evidence="8">
    <location>
        <begin position="1"/>
        <end position="313"/>
    </location>
</feature>
<evidence type="ECO:0000256" key="3">
    <source>
        <dbReference type="ARBA" id="ARBA00023123"/>
    </source>
</evidence>
<evidence type="ECO:0000259" key="8">
    <source>
        <dbReference type="PROSITE" id="PS51456"/>
    </source>
</evidence>
<feature type="region of interest" description="Disordered" evidence="7">
    <location>
        <begin position="580"/>
        <end position="627"/>
    </location>
</feature>
<sequence>MLAGSKFQSLGRAIVKEDEYEDVRWDAAIFKLIPFNLLLFQEEYVAENIKWTPIDYFNNKVVCDLIESKRPPGLFSVMDDVCATMHAVSEGVDQDLQKKLTTASGTHQHYQSCKEGFIIHHYAGIVTYNVEGFCDRNRDVLFPDLVELMQTSTNSFLRSLFPDQINSNSKSRPTTAGNKIRTQANKLVDELMKCTPHYIRCIKPNETKRPRDWEELRVKHQVEYLGLKENIRVRRAGFAYRRPFSKFLYRRSISLRYAILTKETWPRWQGDERQGIEWIMRSVNMEKSQYQLGKTKIFVKAPESLFMLEDQRDRKYNYYARVIQKAFKKYFARRQRDRQKEEAANLMFGKKERRRYSINRNFAGDYIGLDSRPVLQNLVGRREKVSFAEVVKKYDRRFKAARRDLILTSRSVFLIGREAVKKGPEKGKHIEVIKRKLDFENISHVSLSTFQDDFIILHMKEDYDSLLEMIFKTEFLLLLNKKYQTQLGREINVKFSNSLEFKVKKEGWGGGGTRQVKFMTSGTSDMALLKPSGKVLTIFIGQGLPSNSKPILRRTTIQSIQPRMQTNVVPQQQYGGLKPQIKPRLQGASPSRPAPRLPGSNPPRATIRPPPPPSEPAPPNQPTVRPGFRLPAIGMIAHYQGIHILEISDSQGEVMVVN</sequence>
<evidence type="ECO:0000256" key="1">
    <source>
        <dbReference type="ARBA" id="ARBA00022741"/>
    </source>
</evidence>
<dbReference type="Gene3D" id="1.20.5.4820">
    <property type="match status" value="1"/>
</dbReference>
<reference evidence="10 11" key="1">
    <citation type="journal article" date="2022" name="Allergy">
        <title>Genome assembly and annotation of Periplaneta americana reveal a comprehensive cockroach allergen profile.</title>
        <authorList>
            <person name="Wang L."/>
            <person name="Xiong Q."/>
            <person name="Saelim N."/>
            <person name="Wang L."/>
            <person name="Nong W."/>
            <person name="Wan A.T."/>
            <person name="Shi M."/>
            <person name="Liu X."/>
            <person name="Cao Q."/>
            <person name="Hui J.H.L."/>
            <person name="Sookrung N."/>
            <person name="Leung T.F."/>
            <person name="Tungtrongchitr A."/>
            <person name="Tsui S.K.W."/>
        </authorList>
    </citation>
    <scope>NUCLEOTIDE SEQUENCE [LARGE SCALE GENOMIC DNA]</scope>
    <source>
        <strain evidence="10">PWHHKU_190912</strain>
    </source>
</reference>
<feature type="domain" description="TH1" evidence="9">
    <location>
        <begin position="351"/>
        <end position="542"/>
    </location>
</feature>
<dbReference type="PANTHER" id="PTHR13140">
    <property type="entry name" value="MYOSIN"/>
    <property type="match status" value="1"/>
</dbReference>
<dbReference type="InterPro" id="IPR010926">
    <property type="entry name" value="Myosin_TH1"/>
</dbReference>
<dbReference type="Pfam" id="PF06017">
    <property type="entry name" value="Myosin_TH1"/>
    <property type="match status" value="1"/>
</dbReference>
<name>A0ABQ8SMX0_PERAM</name>
<evidence type="ECO:0000256" key="2">
    <source>
        <dbReference type="ARBA" id="ARBA00022840"/>
    </source>
</evidence>
<keyword evidence="5 6" id="KW-0009">Actin-binding</keyword>
<dbReference type="Gene3D" id="1.20.58.530">
    <property type="match status" value="1"/>
</dbReference>
<accession>A0ABQ8SMX0</accession>
<dbReference type="Gene3D" id="3.40.850.10">
    <property type="entry name" value="Kinesin motor domain"/>
    <property type="match status" value="1"/>
</dbReference>
<keyword evidence="3 6" id="KW-0518">Myosin</keyword>
<dbReference type="PROSITE" id="PS51456">
    <property type="entry name" value="MYOSIN_MOTOR"/>
    <property type="match status" value="1"/>
</dbReference>
<evidence type="ECO:0000256" key="7">
    <source>
        <dbReference type="SAM" id="MobiDB-lite"/>
    </source>
</evidence>
<evidence type="ECO:0000256" key="5">
    <source>
        <dbReference type="ARBA" id="ARBA00023203"/>
    </source>
</evidence>
<dbReference type="SMART" id="SM00242">
    <property type="entry name" value="MYSc"/>
    <property type="match status" value="1"/>
</dbReference>
<protein>
    <submittedName>
        <fullName evidence="10">Unconventional myosin-Ie</fullName>
    </submittedName>
</protein>
<evidence type="ECO:0000259" key="9">
    <source>
        <dbReference type="PROSITE" id="PS51757"/>
    </source>
</evidence>
<evidence type="ECO:0000313" key="10">
    <source>
        <dbReference type="EMBL" id="KAJ4435524.1"/>
    </source>
</evidence>
<comment type="similarity">
    <text evidence="6">Belongs to the TRAFAC class myosin-kinesin ATPase superfamily. Myosin family.</text>
</comment>
<dbReference type="Pfam" id="PF00063">
    <property type="entry name" value="Myosin_head"/>
    <property type="match status" value="1"/>
</dbReference>
<dbReference type="PROSITE" id="PS51757">
    <property type="entry name" value="TH1"/>
    <property type="match status" value="1"/>
</dbReference>
<dbReference type="PANTHER" id="PTHR13140:SF729">
    <property type="entry name" value="UNCONVENTIONAL MYOSIN-IE"/>
    <property type="match status" value="1"/>
</dbReference>
<keyword evidence="2" id="KW-0067">ATP-binding</keyword>
<keyword evidence="4" id="KW-0505">Motor protein</keyword>
<dbReference type="Proteomes" id="UP001148838">
    <property type="component" value="Unassembled WGS sequence"/>
</dbReference>
<comment type="caution">
    <text evidence="6">Lacks conserved residue(s) required for the propagation of feature annotation.</text>
</comment>
<gene>
    <name evidence="10" type="primary">MYO1E_1</name>
    <name evidence="10" type="ORF">ANN_18140</name>
</gene>
<organism evidence="10 11">
    <name type="scientific">Periplaneta americana</name>
    <name type="common">American cockroach</name>
    <name type="synonym">Blatta americana</name>
    <dbReference type="NCBI Taxonomy" id="6978"/>
    <lineage>
        <taxon>Eukaryota</taxon>
        <taxon>Metazoa</taxon>
        <taxon>Ecdysozoa</taxon>
        <taxon>Arthropoda</taxon>
        <taxon>Hexapoda</taxon>
        <taxon>Insecta</taxon>
        <taxon>Pterygota</taxon>
        <taxon>Neoptera</taxon>
        <taxon>Polyneoptera</taxon>
        <taxon>Dictyoptera</taxon>
        <taxon>Blattodea</taxon>
        <taxon>Blattoidea</taxon>
        <taxon>Blattidae</taxon>
        <taxon>Blattinae</taxon>
        <taxon>Periplaneta</taxon>
    </lineage>
</organism>
<keyword evidence="1" id="KW-0547">Nucleotide-binding</keyword>
<feature type="region of interest" description="Actin-binding" evidence="6">
    <location>
        <begin position="184"/>
        <end position="206"/>
    </location>
</feature>
<dbReference type="SUPFAM" id="SSF52540">
    <property type="entry name" value="P-loop containing nucleoside triphosphate hydrolases"/>
    <property type="match status" value="1"/>
</dbReference>
<evidence type="ECO:0000256" key="4">
    <source>
        <dbReference type="ARBA" id="ARBA00023175"/>
    </source>
</evidence>
<proteinExistence type="inferred from homology"/>